<protein>
    <submittedName>
        <fullName evidence="4">BEN domain-containing protein</fullName>
    </submittedName>
</protein>
<dbReference type="EMBL" id="UZAF01000998">
    <property type="protein sequence ID" value="VDO07104.1"/>
    <property type="molecule type" value="Genomic_DNA"/>
</dbReference>
<evidence type="ECO:0000256" key="1">
    <source>
        <dbReference type="SAM" id="MobiDB-lite"/>
    </source>
</evidence>
<reference evidence="4" key="1">
    <citation type="submission" date="2017-02" db="UniProtKB">
        <authorList>
            <consortium name="WormBaseParasite"/>
        </authorList>
    </citation>
    <scope>IDENTIFICATION</scope>
</reference>
<keyword evidence="3" id="KW-1185">Reference proteome</keyword>
<evidence type="ECO:0000313" key="4">
    <source>
        <dbReference type="WBParaSite" id="HPLM_0000093301-mRNA-1"/>
    </source>
</evidence>
<evidence type="ECO:0000313" key="3">
    <source>
        <dbReference type="Proteomes" id="UP000268014"/>
    </source>
</evidence>
<dbReference type="Proteomes" id="UP000268014">
    <property type="component" value="Unassembled WGS sequence"/>
</dbReference>
<dbReference type="OrthoDB" id="5872236at2759"/>
<dbReference type="AlphaFoldDB" id="A0A0N4VUG6"/>
<feature type="compositionally biased region" description="Basic and acidic residues" evidence="1">
    <location>
        <begin position="43"/>
        <end position="59"/>
    </location>
</feature>
<feature type="region of interest" description="Disordered" evidence="1">
    <location>
        <begin position="29"/>
        <end position="59"/>
    </location>
</feature>
<name>A0A0N4VUG6_HAEPC</name>
<accession>A0A0N4VUG6</accession>
<sequence length="105" mass="12009">MVGYVPEEKRLLKLHIAEKLTVDHVMSKMEKKSTNSGTVQEVEGNKCEDETDAAKPPKQEDLFCEASSLHEKMLMFSKELNTLIKRRKRTDDECRQTALEISVSP</sequence>
<evidence type="ECO:0000313" key="2">
    <source>
        <dbReference type="EMBL" id="VDO07104.1"/>
    </source>
</evidence>
<dbReference type="WBParaSite" id="HPLM_0000093301-mRNA-1">
    <property type="protein sequence ID" value="HPLM_0000093301-mRNA-1"/>
    <property type="gene ID" value="HPLM_0000093301"/>
</dbReference>
<organism evidence="4">
    <name type="scientific">Haemonchus placei</name>
    <name type="common">Barber's pole worm</name>
    <dbReference type="NCBI Taxonomy" id="6290"/>
    <lineage>
        <taxon>Eukaryota</taxon>
        <taxon>Metazoa</taxon>
        <taxon>Ecdysozoa</taxon>
        <taxon>Nematoda</taxon>
        <taxon>Chromadorea</taxon>
        <taxon>Rhabditida</taxon>
        <taxon>Rhabditina</taxon>
        <taxon>Rhabditomorpha</taxon>
        <taxon>Strongyloidea</taxon>
        <taxon>Trichostrongylidae</taxon>
        <taxon>Haemonchus</taxon>
    </lineage>
</organism>
<gene>
    <name evidence="2" type="ORF">HPLM_LOCUS934</name>
</gene>
<reference evidence="2 3" key="2">
    <citation type="submission" date="2018-11" db="EMBL/GenBank/DDBJ databases">
        <authorList>
            <consortium name="Pathogen Informatics"/>
        </authorList>
    </citation>
    <scope>NUCLEOTIDE SEQUENCE [LARGE SCALE GENOMIC DNA]</scope>
    <source>
        <strain evidence="2 3">MHpl1</strain>
    </source>
</reference>
<proteinExistence type="predicted"/>